<comment type="caution">
    <text evidence="3">The sequence shown here is derived from an EMBL/GenBank/DDBJ whole genome shotgun (WGS) entry which is preliminary data.</text>
</comment>
<dbReference type="Pfam" id="PF01336">
    <property type="entry name" value="tRNA_anti-codon"/>
    <property type="match status" value="1"/>
</dbReference>
<evidence type="ECO:0000313" key="3">
    <source>
        <dbReference type="EMBL" id="HAR52771.1"/>
    </source>
</evidence>
<dbReference type="EMBL" id="DMVW01000124">
    <property type="protein sequence ID" value="HAR52771.1"/>
    <property type="molecule type" value="Genomic_DNA"/>
</dbReference>
<organism evidence="3 4">
    <name type="scientific">Roseovarius nubinhibens</name>
    <dbReference type="NCBI Taxonomy" id="314263"/>
    <lineage>
        <taxon>Bacteria</taxon>
        <taxon>Pseudomonadati</taxon>
        <taxon>Pseudomonadota</taxon>
        <taxon>Alphaproteobacteria</taxon>
        <taxon>Rhodobacterales</taxon>
        <taxon>Roseobacteraceae</taxon>
        <taxon>Roseovarius</taxon>
    </lineage>
</organism>
<dbReference type="CDD" id="cd04485">
    <property type="entry name" value="DnaE_OBF"/>
    <property type="match status" value="1"/>
</dbReference>
<feature type="region of interest" description="Disordered" evidence="1">
    <location>
        <begin position="67"/>
        <end position="112"/>
    </location>
</feature>
<dbReference type="Proteomes" id="UP000264719">
    <property type="component" value="Unassembled WGS sequence"/>
</dbReference>
<protein>
    <submittedName>
        <fullName evidence="3">Error-prone DNA polymerase</fullName>
    </submittedName>
</protein>
<feature type="non-terminal residue" evidence="3">
    <location>
        <position position="1"/>
    </location>
</feature>
<name>A0A348WE09_9RHOB</name>
<feature type="domain" description="OB" evidence="2">
    <location>
        <begin position="1"/>
        <end position="56"/>
    </location>
</feature>
<dbReference type="InterPro" id="IPR004365">
    <property type="entry name" value="NA-bd_OB_tRNA"/>
</dbReference>
<proteinExistence type="predicted"/>
<reference evidence="3 4" key="1">
    <citation type="journal article" date="2018" name="Nat. Biotechnol.">
        <title>A standardized bacterial taxonomy based on genome phylogeny substantially revises the tree of life.</title>
        <authorList>
            <person name="Parks D.H."/>
            <person name="Chuvochina M."/>
            <person name="Waite D.W."/>
            <person name="Rinke C."/>
            <person name="Skarshewski A."/>
            <person name="Chaumeil P.A."/>
            <person name="Hugenholtz P."/>
        </authorList>
    </citation>
    <scope>NUCLEOTIDE SEQUENCE [LARGE SCALE GENOMIC DNA]</scope>
    <source>
        <strain evidence="3">UBA9169</strain>
    </source>
</reference>
<feature type="compositionally biased region" description="Basic and acidic residues" evidence="1">
    <location>
        <begin position="97"/>
        <end position="112"/>
    </location>
</feature>
<evidence type="ECO:0000259" key="2">
    <source>
        <dbReference type="Pfam" id="PF01336"/>
    </source>
</evidence>
<evidence type="ECO:0000256" key="1">
    <source>
        <dbReference type="SAM" id="MobiDB-lite"/>
    </source>
</evidence>
<accession>A0A348WE09</accession>
<gene>
    <name evidence="3" type="ORF">DCS45_12980</name>
</gene>
<dbReference type="AlphaFoldDB" id="A0A348WE09"/>
<evidence type="ECO:0000313" key="4">
    <source>
        <dbReference type="Proteomes" id="UP000264719"/>
    </source>
</evidence>
<dbReference type="GO" id="GO:0003676">
    <property type="term" value="F:nucleic acid binding"/>
    <property type="evidence" value="ECO:0007669"/>
    <property type="project" value="InterPro"/>
</dbReference>
<sequence length="112" mass="12629">FLTLEDETGVANVVVWRKVFERFRRPVMGGRLLRVTGPLQREGQVVHLIAQEIEDLSHRLGDLGHPLSEVVGGTTSVTDNLPKEQPRASTRSPSARHPRDQAKKLFPSRDFH</sequence>